<evidence type="ECO:0000256" key="3">
    <source>
        <dbReference type="ARBA" id="ARBA00022741"/>
    </source>
</evidence>
<gene>
    <name evidence="7 10" type="primary">glnE</name>
    <name evidence="10" type="ORF">J1N51_12945</name>
</gene>
<dbReference type="HAMAP" id="MF_00802">
    <property type="entry name" value="GlnE"/>
    <property type="match status" value="1"/>
</dbReference>
<evidence type="ECO:0000256" key="6">
    <source>
        <dbReference type="ARBA" id="ARBA00023268"/>
    </source>
</evidence>
<sequence length="970" mass="110704">MNHSSVERLKPLGQARFKACLEKHAPEFGATVSSSIAVEHVLAMSDFVYRTCERYPKIFSDLVTRFECFSCAEEKSEAGGQIELPQWSLPESDWLAMTEVEALKSLREHRHHVMTVLASVHFLKIWTIDEVMAELSELADGFYYLARQWSEAQLAPRFGRALDKEGQPVPLIALGMGKLGGHELNFSSDIDLIFCYPSKGTTQGGRRDEDFQAYFTKLAQKIIFLLDNKTADGQVFRVDMRLRPFGDSGPLVSSFSALEDYYQEQGRDWERYALLKARPLYDAHRASANELGHQVALTELLRPFVFRRYIDFSVIESLRKMKQQIRQEVTRRQLTHNIKLGEGGIREAEFIIQAMQMLRGGKEPQLQMSSFLKVLPELVHLSVFSENEGKKIAQAYRFLRDVEQLLQAFDDQQTQTLPDEYQGAEPGLNRERLLAFYHCQTWTELLAKVDQECQCIHQIFRDVIGDDPDAEQKREDATFSKWQRIWLSKSIEQAMAVLEQEVADAHLSLLFDHKTDLLKSVISSKGRDKLDLIVPLLMAEAERQNCDSTNLSSLLMIVKRLASRTTYLSLLIENPGALTQLVKLVSRCHFIGQQLTAFPMLLDQLIDPKLLYAKPKEADYRTDLRRNLLRVAPDDLELQMEMLRQFKLSSQLIVAACDTEGVIDLATESNLLTALAEAILDQVVNIAWRQMVERYGYPEGATDDDKNFAVIGYGKMGGYELGYGSDLDIVFVHGCASTQPTDGNKAIDSRQFYLKLAQRILHIFTTRTPTGVLYEIDTRLRPSGASGLMAINLDTFADYQQNEAWTWEHQALVRARVVLGQDSLVSKFDQIREHIVTTKREPESLMKDISDMRHKMFDNLAKESATLFDLKQSRGGIADIEFITQYLVLRYSCDYPDLSEFSDNKRLLKVAEHHQLLAESEADTLWAAYETYRDLVHDASLNLQPTQVERDLVDAHASKVMQIWSRLGLT</sequence>
<dbReference type="InterPro" id="IPR023057">
    <property type="entry name" value="GlnE"/>
</dbReference>
<dbReference type="FunFam" id="3.30.460.10:FF:000009">
    <property type="entry name" value="Bifunctional glutamine synthetase adenylyltransferase/adenylyl-removing enzyme"/>
    <property type="match status" value="1"/>
</dbReference>
<comment type="catalytic activity">
    <reaction evidence="7">
        <text>[glutamine synthetase]-L-tyrosine + ATP = [glutamine synthetase]-O(4)-(5'-adenylyl)-L-tyrosine + diphosphate</text>
        <dbReference type="Rhea" id="RHEA:18589"/>
        <dbReference type="Rhea" id="RHEA-COMP:10660"/>
        <dbReference type="Rhea" id="RHEA-COMP:10661"/>
        <dbReference type="ChEBI" id="CHEBI:30616"/>
        <dbReference type="ChEBI" id="CHEBI:33019"/>
        <dbReference type="ChEBI" id="CHEBI:46858"/>
        <dbReference type="ChEBI" id="CHEBI:83624"/>
        <dbReference type="EC" id="2.7.7.42"/>
    </reaction>
</comment>
<dbReference type="PANTHER" id="PTHR30621:SF0">
    <property type="entry name" value="BIFUNCTIONAL GLUTAMINE SYNTHETASE ADENYLYLTRANSFERASE_ADENYLYL-REMOVING ENZYME"/>
    <property type="match status" value="1"/>
</dbReference>
<dbReference type="AlphaFoldDB" id="A0A975HJU4"/>
<dbReference type="Pfam" id="PF03710">
    <property type="entry name" value="GlnE"/>
    <property type="match status" value="2"/>
</dbReference>
<dbReference type="Pfam" id="PF08335">
    <property type="entry name" value="GlnD_UR_UTase"/>
    <property type="match status" value="2"/>
</dbReference>
<dbReference type="CDD" id="cd05401">
    <property type="entry name" value="NT_GlnE_GlnD_like"/>
    <property type="match status" value="2"/>
</dbReference>
<evidence type="ECO:0000256" key="1">
    <source>
        <dbReference type="ARBA" id="ARBA00022679"/>
    </source>
</evidence>
<feature type="region of interest" description="Adenylyl transferase" evidence="7">
    <location>
        <begin position="480"/>
        <end position="970"/>
    </location>
</feature>
<dbReference type="GO" id="GO:0016874">
    <property type="term" value="F:ligase activity"/>
    <property type="evidence" value="ECO:0007669"/>
    <property type="project" value="UniProtKB-KW"/>
</dbReference>
<dbReference type="InterPro" id="IPR005190">
    <property type="entry name" value="GlnE_rpt_dom"/>
</dbReference>
<dbReference type="GO" id="GO:0005524">
    <property type="term" value="F:ATP binding"/>
    <property type="evidence" value="ECO:0007669"/>
    <property type="project" value="UniProtKB-UniRule"/>
</dbReference>
<dbReference type="EC" id="2.7.7.89" evidence="7"/>
<evidence type="ECO:0000259" key="9">
    <source>
        <dbReference type="Pfam" id="PF08335"/>
    </source>
</evidence>
<dbReference type="Gene3D" id="1.20.120.1510">
    <property type="match status" value="1"/>
</dbReference>
<dbReference type="EC" id="2.7.7.42" evidence="7"/>
<keyword evidence="5 7" id="KW-0460">Magnesium</keyword>
<dbReference type="Proteomes" id="UP000682739">
    <property type="component" value="Chromosome"/>
</dbReference>
<comment type="similarity">
    <text evidence="7">Belongs to the GlnE family.</text>
</comment>
<comment type="catalytic activity">
    <reaction evidence="7">
        <text>[glutamine synthetase]-O(4)-(5'-adenylyl)-L-tyrosine + phosphate = [glutamine synthetase]-L-tyrosine + ADP</text>
        <dbReference type="Rhea" id="RHEA:43716"/>
        <dbReference type="Rhea" id="RHEA-COMP:10660"/>
        <dbReference type="Rhea" id="RHEA-COMP:10661"/>
        <dbReference type="ChEBI" id="CHEBI:43474"/>
        <dbReference type="ChEBI" id="CHEBI:46858"/>
        <dbReference type="ChEBI" id="CHEBI:83624"/>
        <dbReference type="ChEBI" id="CHEBI:456216"/>
        <dbReference type="EC" id="2.7.7.89"/>
    </reaction>
</comment>
<dbReference type="RefSeq" id="WP_208831670.1">
    <property type="nucleotide sequence ID" value="NZ_CP072110.1"/>
</dbReference>
<evidence type="ECO:0000256" key="2">
    <source>
        <dbReference type="ARBA" id="ARBA00022695"/>
    </source>
</evidence>
<keyword evidence="2 7" id="KW-0548">Nucleotidyltransferase</keyword>
<evidence type="ECO:0000256" key="4">
    <source>
        <dbReference type="ARBA" id="ARBA00022840"/>
    </source>
</evidence>
<keyword evidence="4 7" id="KW-0067">ATP-binding</keyword>
<organism evidence="10 11">
    <name type="scientific">Psychrosphaera ytuae</name>
    <dbReference type="NCBI Taxonomy" id="2820710"/>
    <lineage>
        <taxon>Bacteria</taxon>
        <taxon>Pseudomonadati</taxon>
        <taxon>Pseudomonadota</taxon>
        <taxon>Gammaproteobacteria</taxon>
        <taxon>Alteromonadales</taxon>
        <taxon>Pseudoalteromonadaceae</taxon>
        <taxon>Psychrosphaera</taxon>
    </lineage>
</organism>
<dbReference type="KEGG" id="psym:J1N51_12945"/>
<keyword evidence="6 7" id="KW-0511">Multifunctional enzyme</keyword>
<protein>
    <recommendedName>
        <fullName evidence="7">Bifunctional glutamine synthetase adenylyltransferase/adenylyl-removing enzyme</fullName>
    </recommendedName>
    <alternativeName>
        <fullName evidence="7">ATP:glutamine synthetase adenylyltransferase</fullName>
    </alternativeName>
    <alternativeName>
        <fullName evidence="7">ATase</fullName>
    </alternativeName>
    <domain>
        <recommendedName>
            <fullName evidence="7">Glutamine synthetase adenylyl-L-tyrosine phosphorylase</fullName>
            <ecNumber evidence="7">2.7.7.89</ecNumber>
        </recommendedName>
        <alternativeName>
            <fullName evidence="7">Adenylyl removase</fullName>
            <shortName evidence="7">AR</shortName>
            <shortName evidence="7">AT-N</shortName>
        </alternativeName>
    </domain>
    <domain>
        <recommendedName>
            <fullName evidence="7">Glutamine synthetase adenylyl transferase</fullName>
            <ecNumber evidence="7">2.7.7.42</ecNumber>
        </recommendedName>
        <alternativeName>
            <fullName evidence="7">Adenylyl transferase</fullName>
            <shortName evidence="7">AT</shortName>
            <shortName evidence="7">AT-C</shortName>
        </alternativeName>
    </domain>
</protein>
<proteinExistence type="inferred from homology"/>
<accession>A0A975HJU4</accession>
<evidence type="ECO:0000259" key="8">
    <source>
        <dbReference type="Pfam" id="PF03710"/>
    </source>
</evidence>
<reference evidence="10" key="1">
    <citation type="submission" date="2021-03" db="EMBL/GenBank/DDBJ databases">
        <title>Description of Psychrosphaera ytuae sp. nov. isolated from deep sea sediment of South China Sea.</title>
        <authorList>
            <person name="Zhang J."/>
            <person name="Xu X.-D."/>
        </authorList>
    </citation>
    <scope>NUCLEOTIDE SEQUENCE</scope>
    <source>
        <strain evidence="10">MTZ26</strain>
    </source>
</reference>
<dbReference type="InterPro" id="IPR013546">
    <property type="entry name" value="PII_UdlTrfase/GS_AdlTrfase"/>
</dbReference>
<dbReference type="InterPro" id="IPR043519">
    <property type="entry name" value="NT_sf"/>
</dbReference>
<dbReference type="GO" id="GO:0000820">
    <property type="term" value="P:regulation of glutamine family amino acid metabolic process"/>
    <property type="evidence" value="ECO:0007669"/>
    <property type="project" value="UniProtKB-UniRule"/>
</dbReference>
<evidence type="ECO:0000256" key="7">
    <source>
        <dbReference type="HAMAP-Rule" id="MF_00802"/>
    </source>
</evidence>
<keyword evidence="10" id="KW-0436">Ligase</keyword>
<keyword evidence="1 7" id="KW-0808">Transferase</keyword>
<feature type="domain" description="PII-uridylyltransferase/Glutamine-synthetase adenylyltransferase" evidence="9">
    <location>
        <begin position="319"/>
        <end position="463"/>
    </location>
</feature>
<evidence type="ECO:0000256" key="5">
    <source>
        <dbReference type="ARBA" id="ARBA00022842"/>
    </source>
</evidence>
<dbReference type="NCBIfam" id="NF008292">
    <property type="entry name" value="PRK11072.1"/>
    <property type="match status" value="1"/>
</dbReference>
<keyword evidence="3 7" id="KW-0547">Nucleotide-binding</keyword>
<comment type="cofactor">
    <cofactor evidence="7">
        <name>Mg(2+)</name>
        <dbReference type="ChEBI" id="CHEBI:18420"/>
    </cofactor>
</comment>
<dbReference type="GO" id="GO:0000287">
    <property type="term" value="F:magnesium ion binding"/>
    <property type="evidence" value="ECO:0007669"/>
    <property type="project" value="UniProtKB-UniRule"/>
</dbReference>
<feature type="domain" description="Glutamate-ammonia ligase adenylyltransferase repeated" evidence="8">
    <location>
        <begin position="579"/>
        <end position="830"/>
    </location>
</feature>
<dbReference type="GO" id="GO:0008882">
    <property type="term" value="F:[glutamate-ammonia-ligase] adenylyltransferase activity"/>
    <property type="evidence" value="ECO:0007669"/>
    <property type="project" value="UniProtKB-UniRule"/>
</dbReference>
<feature type="domain" description="PII-uridylyltransferase/Glutamine-synthetase adenylyltransferase" evidence="9">
    <location>
        <begin position="853"/>
        <end position="937"/>
    </location>
</feature>
<dbReference type="GO" id="GO:0047388">
    <property type="term" value="F:[glutamine synthetase]-adenylyl-L-tyrosine phosphorylase activity"/>
    <property type="evidence" value="ECO:0007669"/>
    <property type="project" value="UniProtKB-EC"/>
</dbReference>
<evidence type="ECO:0000313" key="11">
    <source>
        <dbReference type="Proteomes" id="UP000682739"/>
    </source>
</evidence>
<dbReference type="FunFam" id="1.20.120.330:FF:000005">
    <property type="entry name" value="Bifunctional glutamine synthetase adenylyltransferase/adenylyl-removing enzyme"/>
    <property type="match status" value="1"/>
</dbReference>
<evidence type="ECO:0000313" key="10">
    <source>
        <dbReference type="EMBL" id="QTH63614.1"/>
    </source>
</evidence>
<keyword evidence="11" id="KW-1185">Reference proteome</keyword>
<dbReference type="Gene3D" id="1.20.120.330">
    <property type="entry name" value="Nucleotidyltransferases domain 2"/>
    <property type="match status" value="2"/>
</dbReference>
<dbReference type="Gene3D" id="3.30.460.10">
    <property type="entry name" value="Beta Polymerase, domain 2"/>
    <property type="match status" value="2"/>
</dbReference>
<dbReference type="SUPFAM" id="SSF81301">
    <property type="entry name" value="Nucleotidyltransferase"/>
    <property type="match status" value="2"/>
</dbReference>
<dbReference type="SUPFAM" id="SSF81593">
    <property type="entry name" value="Nucleotidyltransferase substrate binding subunit/domain"/>
    <property type="match status" value="2"/>
</dbReference>
<dbReference type="GO" id="GO:0005829">
    <property type="term" value="C:cytosol"/>
    <property type="evidence" value="ECO:0007669"/>
    <property type="project" value="TreeGrafter"/>
</dbReference>
<feature type="region of interest" description="Adenylyl removase" evidence="7">
    <location>
        <begin position="1"/>
        <end position="469"/>
    </location>
</feature>
<dbReference type="PANTHER" id="PTHR30621">
    <property type="entry name" value="GLUTAMINE SYNTHETASE ADENYLYLTRANSFERASE"/>
    <property type="match status" value="1"/>
</dbReference>
<dbReference type="EMBL" id="CP072110">
    <property type="protein sequence ID" value="QTH63614.1"/>
    <property type="molecule type" value="Genomic_DNA"/>
</dbReference>
<comment type="function">
    <text evidence="7">Involved in the regulation of glutamine synthetase GlnA, a key enzyme in the process to assimilate ammonia. When cellular nitrogen levels are high, the C-terminal adenylyl transferase (AT) inactivates GlnA by covalent transfer of an adenylyl group from ATP to specific tyrosine residue of GlnA, thus reducing its activity. Conversely, when nitrogen levels are low, the N-terminal adenylyl removase (AR) activates GlnA by removing the adenylyl group by phosphorolysis, increasing its activity. The regulatory region of GlnE binds the signal transduction protein PII (GlnB) which indicates the nitrogen status of the cell.</text>
</comment>
<feature type="domain" description="Glutamate-ammonia ligase adenylyltransferase repeated" evidence="8">
    <location>
        <begin position="39"/>
        <end position="291"/>
    </location>
</feature>
<name>A0A975HJU4_9GAMM</name>